<accession>A0A397G329</accession>
<reference evidence="1 2" key="1">
    <citation type="submission" date="2018-08" db="EMBL/GenBank/DDBJ databases">
        <title>Genome and evolution of the arbuscular mycorrhizal fungus Diversispora epigaea (formerly Glomus versiforme) and its bacterial endosymbionts.</title>
        <authorList>
            <person name="Sun X."/>
            <person name="Fei Z."/>
            <person name="Harrison M."/>
        </authorList>
    </citation>
    <scope>NUCLEOTIDE SEQUENCE [LARGE SCALE GENOMIC DNA]</scope>
    <source>
        <strain evidence="1 2">IT104</strain>
    </source>
</reference>
<name>A0A397G329_9GLOM</name>
<sequence length="183" mass="21605">MNVLNLQTKPNEISTNQDTLTPEYLDWQAKLIGVLTDKIRSKLYKRYKEETGLDPWMDSKPSESFEKKTLFVPQVNIQSTPSKRQFPISVLPKDPEERRQHVIEMVLERFPDLTLKHSFKDDYFEFNRSVPCPLCNKNHKKENIRNHIEGFWGSGEFCGEKAYRLYCYTNKYQNSIHIVSIKA</sequence>
<dbReference type="EMBL" id="PQFF01000601">
    <property type="protein sequence ID" value="RHZ43978.1"/>
    <property type="molecule type" value="Genomic_DNA"/>
</dbReference>
<evidence type="ECO:0000313" key="2">
    <source>
        <dbReference type="Proteomes" id="UP000266861"/>
    </source>
</evidence>
<gene>
    <name evidence="1" type="ORF">Glove_784g5</name>
</gene>
<proteinExistence type="predicted"/>
<keyword evidence="2" id="KW-1185">Reference proteome</keyword>
<organism evidence="1 2">
    <name type="scientific">Diversispora epigaea</name>
    <dbReference type="NCBI Taxonomy" id="1348612"/>
    <lineage>
        <taxon>Eukaryota</taxon>
        <taxon>Fungi</taxon>
        <taxon>Fungi incertae sedis</taxon>
        <taxon>Mucoromycota</taxon>
        <taxon>Glomeromycotina</taxon>
        <taxon>Glomeromycetes</taxon>
        <taxon>Diversisporales</taxon>
        <taxon>Diversisporaceae</taxon>
        <taxon>Diversispora</taxon>
    </lineage>
</organism>
<evidence type="ECO:0000313" key="1">
    <source>
        <dbReference type="EMBL" id="RHZ43978.1"/>
    </source>
</evidence>
<dbReference type="Proteomes" id="UP000266861">
    <property type="component" value="Unassembled WGS sequence"/>
</dbReference>
<dbReference type="AlphaFoldDB" id="A0A397G329"/>
<dbReference type="OrthoDB" id="2404761at2759"/>
<comment type="caution">
    <text evidence="1">The sequence shown here is derived from an EMBL/GenBank/DDBJ whole genome shotgun (WGS) entry which is preliminary data.</text>
</comment>
<protein>
    <submittedName>
        <fullName evidence="1">Uncharacterized protein</fullName>
    </submittedName>
</protein>